<proteinExistence type="predicted"/>
<dbReference type="EMBL" id="BAABKG010000001">
    <property type="protein sequence ID" value="GAA5143958.1"/>
    <property type="molecule type" value="Genomic_DNA"/>
</dbReference>
<keyword evidence="4" id="KW-1185">Reference proteome</keyword>
<comment type="caution">
    <text evidence="3">The sequence shown here is derived from an EMBL/GenBank/DDBJ whole genome shotgun (WGS) entry which is preliminary data.</text>
</comment>
<dbReference type="Pfam" id="PF14361">
    <property type="entry name" value="RsbRD_N"/>
    <property type="match status" value="1"/>
</dbReference>
<reference evidence="4" key="1">
    <citation type="journal article" date="2019" name="Int. J. Syst. Evol. Microbiol.">
        <title>The Global Catalogue of Microorganisms (GCM) 10K type strain sequencing project: providing services to taxonomists for standard genome sequencing and annotation.</title>
        <authorList>
            <consortium name="The Broad Institute Genomics Platform"/>
            <consortium name="The Broad Institute Genome Sequencing Center for Infectious Disease"/>
            <person name="Wu L."/>
            <person name="Ma J."/>
        </authorList>
    </citation>
    <scope>NUCLEOTIDE SEQUENCE [LARGE SCALE GENOMIC DNA]</scope>
    <source>
        <strain evidence="4">JCM 18459</strain>
    </source>
</reference>
<evidence type="ECO:0000259" key="2">
    <source>
        <dbReference type="Pfam" id="PF14361"/>
    </source>
</evidence>
<evidence type="ECO:0000313" key="4">
    <source>
        <dbReference type="Proteomes" id="UP001500221"/>
    </source>
</evidence>
<dbReference type="PANTHER" id="PTHR33744:SF1">
    <property type="entry name" value="DNA-BINDING TRANSCRIPTIONAL ACTIVATOR ADER"/>
    <property type="match status" value="1"/>
</dbReference>
<organism evidence="3 4">
    <name type="scientific">Nocardioides marinquilinus</name>
    <dbReference type="NCBI Taxonomy" id="1210400"/>
    <lineage>
        <taxon>Bacteria</taxon>
        <taxon>Bacillati</taxon>
        <taxon>Actinomycetota</taxon>
        <taxon>Actinomycetes</taxon>
        <taxon>Propionibacteriales</taxon>
        <taxon>Nocardioidaceae</taxon>
        <taxon>Nocardioides</taxon>
    </lineage>
</organism>
<dbReference type="InterPro" id="IPR025751">
    <property type="entry name" value="RsbRD_N_dom"/>
</dbReference>
<dbReference type="Proteomes" id="UP001500221">
    <property type="component" value="Unassembled WGS sequence"/>
</dbReference>
<feature type="domain" description="PucR C-terminal helix-turn-helix" evidence="1">
    <location>
        <begin position="332"/>
        <end position="388"/>
    </location>
</feature>
<dbReference type="PANTHER" id="PTHR33744">
    <property type="entry name" value="CARBOHYDRATE DIACID REGULATOR"/>
    <property type="match status" value="1"/>
</dbReference>
<dbReference type="InterPro" id="IPR042070">
    <property type="entry name" value="PucR_C-HTH_sf"/>
</dbReference>
<accession>A0ABP9PDB3</accession>
<sequence length="396" mass="42114">MGQPDRAATLRRLQDDERVAARVMARVEAQIPAYANLTATQRQETHAIARWAVRRLVEMWVDETGLSEADRRRFHGIGVARATDGRPLLAVLRAYRVAAVETADLIVEAAGEALSVDDVVALNRTLLTGVEDLSEALFAGYTVTADRLADDRGRSMSALTHDLLSGRHVSRDALRDRSGQLGVVVPEQLSVLVAAPARPAGPLTEGEVADFAAVVGDVPGPDPDGRVVMHARRDGAAVVLTPSTPHVADDLRFRAWRGCAVVATGTDQVPRAYRLALNAVRTAPAEATAARDVLGLADALYLALLVGDPPASAAELAAATLGPLLQPRHAHLLEGLRAYLAHGSATEAAAALGLHPQTMRHRLRRAAQVSGRSTTSAWDTLLVHTSLMALETTPGR</sequence>
<name>A0ABP9PDB3_9ACTN</name>
<dbReference type="Gene3D" id="1.10.10.2840">
    <property type="entry name" value="PucR C-terminal helix-turn-helix domain"/>
    <property type="match status" value="1"/>
</dbReference>
<protein>
    <submittedName>
        <fullName evidence="3">PucR family transcriptional regulator</fullName>
    </submittedName>
</protein>
<gene>
    <name evidence="3" type="ORF">GCM10023340_10610</name>
</gene>
<dbReference type="InterPro" id="IPR051448">
    <property type="entry name" value="CdaR-like_regulators"/>
</dbReference>
<dbReference type="Pfam" id="PF13556">
    <property type="entry name" value="HTH_30"/>
    <property type="match status" value="1"/>
</dbReference>
<feature type="domain" description="RsbT co-antagonist protein RsbRD N-terminal" evidence="2">
    <location>
        <begin position="18"/>
        <end position="155"/>
    </location>
</feature>
<dbReference type="RefSeq" id="WP_345455263.1">
    <property type="nucleotide sequence ID" value="NZ_BAABKG010000001.1"/>
</dbReference>
<evidence type="ECO:0000313" key="3">
    <source>
        <dbReference type="EMBL" id="GAA5143958.1"/>
    </source>
</evidence>
<evidence type="ECO:0000259" key="1">
    <source>
        <dbReference type="Pfam" id="PF13556"/>
    </source>
</evidence>
<dbReference type="InterPro" id="IPR025736">
    <property type="entry name" value="PucR_C-HTH_dom"/>
</dbReference>